<name>A0AAC8Q688_9BACT</name>
<sequence length="57" mass="6139">MPTPRRTTRKAAPALLTLGELIAAAYDTAGGESFEVLKLVTSPQMTRILGRRIVLEG</sequence>
<evidence type="ECO:0000313" key="2">
    <source>
        <dbReference type="EMBL" id="AKJ01709.1"/>
    </source>
</evidence>
<evidence type="ECO:0000313" key="3">
    <source>
        <dbReference type="Proteomes" id="UP000035579"/>
    </source>
</evidence>
<keyword evidence="1" id="KW-0732">Signal</keyword>
<dbReference type="AlphaFoldDB" id="A0AAC8Q688"/>
<dbReference type="KEGG" id="age:AA314_03335"/>
<gene>
    <name evidence="2" type="ORF">AA314_03335</name>
</gene>
<accession>A0AAC8Q688</accession>
<feature type="chain" id="PRO_5041903330" evidence="1">
    <location>
        <begin position="26"/>
        <end position="57"/>
    </location>
</feature>
<dbReference type="EMBL" id="CP011509">
    <property type="protein sequence ID" value="AKJ01709.1"/>
    <property type="molecule type" value="Genomic_DNA"/>
</dbReference>
<feature type="signal peptide" evidence="1">
    <location>
        <begin position="1"/>
        <end position="25"/>
    </location>
</feature>
<protein>
    <submittedName>
        <fullName evidence="2">Uncharacterized protein</fullName>
    </submittedName>
</protein>
<reference evidence="2 3" key="1">
    <citation type="submission" date="2015-05" db="EMBL/GenBank/DDBJ databases">
        <title>Genome assembly of Archangium gephyra DSM 2261.</title>
        <authorList>
            <person name="Sharma G."/>
            <person name="Subramanian S."/>
        </authorList>
    </citation>
    <scope>NUCLEOTIDE SEQUENCE [LARGE SCALE GENOMIC DNA]</scope>
    <source>
        <strain evidence="2 3">DSM 2261</strain>
    </source>
</reference>
<organism evidence="2 3">
    <name type="scientific">Archangium gephyra</name>
    <dbReference type="NCBI Taxonomy" id="48"/>
    <lineage>
        <taxon>Bacteria</taxon>
        <taxon>Pseudomonadati</taxon>
        <taxon>Myxococcota</taxon>
        <taxon>Myxococcia</taxon>
        <taxon>Myxococcales</taxon>
        <taxon>Cystobacterineae</taxon>
        <taxon>Archangiaceae</taxon>
        <taxon>Archangium</taxon>
    </lineage>
</organism>
<proteinExistence type="predicted"/>
<dbReference type="Proteomes" id="UP000035579">
    <property type="component" value="Chromosome"/>
</dbReference>
<evidence type="ECO:0000256" key="1">
    <source>
        <dbReference type="SAM" id="SignalP"/>
    </source>
</evidence>